<sequence length="126" mass="14195">MDFLSGPSITAIADLLKPPEDEDSDGEDTKQAVTTEDIYLQMGNKTPTTASCEEMVVKIKLPDTKLADVELDVKNKFLDCRTPKYKLGLHLPHPVDHKSGKAEWDGKKDTLIVTLRIVREFDFMNF</sequence>
<gene>
    <name evidence="3" type="ORF">ACJMK2_030978</name>
</gene>
<dbReference type="InterPro" id="IPR041442">
    <property type="entry name" value="PIH1D1/2/3_CS-like"/>
</dbReference>
<evidence type="ECO:0000313" key="4">
    <source>
        <dbReference type="Proteomes" id="UP001634394"/>
    </source>
</evidence>
<dbReference type="EMBL" id="JBJQND010000004">
    <property type="protein sequence ID" value="KAL3878647.1"/>
    <property type="molecule type" value="Genomic_DNA"/>
</dbReference>
<evidence type="ECO:0000313" key="3">
    <source>
        <dbReference type="EMBL" id="KAL3878647.1"/>
    </source>
</evidence>
<keyword evidence="4" id="KW-1185">Reference proteome</keyword>
<dbReference type="PANTHER" id="PTHR21083">
    <property type="entry name" value="TWISTER"/>
    <property type="match status" value="1"/>
</dbReference>
<reference evidence="3 4" key="1">
    <citation type="submission" date="2024-11" db="EMBL/GenBank/DDBJ databases">
        <title>Chromosome-level genome assembly of the freshwater bivalve Anodonta woodiana.</title>
        <authorList>
            <person name="Chen X."/>
        </authorList>
    </citation>
    <scope>NUCLEOTIDE SEQUENCE [LARGE SCALE GENOMIC DNA]</scope>
    <source>
        <strain evidence="3">MN2024</strain>
        <tissue evidence="3">Gills</tissue>
    </source>
</reference>
<comment type="similarity">
    <text evidence="1">Belongs to the PIH1 family.</text>
</comment>
<protein>
    <recommendedName>
        <fullName evidence="2">PIH1D1/2/3 CS-like domain-containing protein</fullName>
    </recommendedName>
</protein>
<proteinExistence type="inferred from homology"/>
<dbReference type="InterPro" id="IPR026697">
    <property type="entry name" value="DNAAF6"/>
</dbReference>
<feature type="domain" description="PIH1D1/2/3 CS-like" evidence="2">
    <location>
        <begin position="48"/>
        <end position="117"/>
    </location>
</feature>
<dbReference type="SUPFAM" id="SSF49764">
    <property type="entry name" value="HSP20-like chaperones"/>
    <property type="match status" value="1"/>
</dbReference>
<evidence type="ECO:0000256" key="1">
    <source>
        <dbReference type="ARBA" id="ARBA00008511"/>
    </source>
</evidence>
<dbReference type="AlphaFoldDB" id="A0ABD3X0U3"/>
<evidence type="ECO:0000259" key="2">
    <source>
        <dbReference type="Pfam" id="PF18201"/>
    </source>
</evidence>
<dbReference type="Pfam" id="PF18201">
    <property type="entry name" value="PIH1_CS"/>
    <property type="match status" value="1"/>
</dbReference>
<dbReference type="InterPro" id="IPR008978">
    <property type="entry name" value="HSP20-like_chaperone"/>
</dbReference>
<dbReference type="Proteomes" id="UP001634394">
    <property type="component" value="Unassembled WGS sequence"/>
</dbReference>
<dbReference type="PANTHER" id="PTHR21083:SF0">
    <property type="entry name" value="DYNEIN AXONEMAL ASSEMBLY FACTOR 6"/>
    <property type="match status" value="1"/>
</dbReference>
<comment type="caution">
    <text evidence="3">The sequence shown here is derived from an EMBL/GenBank/DDBJ whole genome shotgun (WGS) entry which is preliminary data.</text>
</comment>
<name>A0ABD3X0U3_SINWO</name>
<accession>A0ABD3X0U3</accession>
<dbReference type="Gene3D" id="2.60.40.790">
    <property type="match status" value="1"/>
</dbReference>
<organism evidence="3 4">
    <name type="scientific">Sinanodonta woodiana</name>
    <name type="common">Chinese pond mussel</name>
    <name type="synonym">Anodonta woodiana</name>
    <dbReference type="NCBI Taxonomy" id="1069815"/>
    <lineage>
        <taxon>Eukaryota</taxon>
        <taxon>Metazoa</taxon>
        <taxon>Spiralia</taxon>
        <taxon>Lophotrochozoa</taxon>
        <taxon>Mollusca</taxon>
        <taxon>Bivalvia</taxon>
        <taxon>Autobranchia</taxon>
        <taxon>Heteroconchia</taxon>
        <taxon>Palaeoheterodonta</taxon>
        <taxon>Unionida</taxon>
        <taxon>Unionoidea</taxon>
        <taxon>Unionidae</taxon>
        <taxon>Unioninae</taxon>
        <taxon>Sinanodonta</taxon>
    </lineage>
</organism>